<evidence type="ECO:0000256" key="5">
    <source>
        <dbReference type="ARBA" id="ARBA00022989"/>
    </source>
</evidence>
<feature type="transmembrane region" description="Helical" evidence="8">
    <location>
        <begin position="170"/>
        <end position="188"/>
    </location>
</feature>
<comment type="caution">
    <text evidence="9">The sequence shown here is derived from an EMBL/GenBank/DDBJ whole genome shotgun (WGS) entry which is preliminary data.</text>
</comment>
<dbReference type="PANTHER" id="PTHR22926:SF3">
    <property type="entry name" value="UNDECAPRENYL-PHOSPHATE ALPHA-N-ACETYLGLUCOSAMINYL 1-PHOSPHATE TRANSFERASE"/>
    <property type="match status" value="1"/>
</dbReference>
<proteinExistence type="predicted"/>
<dbReference type="OrthoDB" id="9783652at2"/>
<dbReference type="GO" id="GO:0044038">
    <property type="term" value="P:cell wall macromolecule biosynthetic process"/>
    <property type="evidence" value="ECO:0007669"/>
    <property type="project" value="TreeGrafter"/>
</dbReference>
<organism evidence="9 10">
    <name type="scientific">Mucilaginibacter achroorhodeus</name>
    <dbReference type="NCBI Taxonomy" id="2599294"/>
    <lineage>
        <taxon>Bacteria</taxon>
        <taxon>Pseudomonadati</taxon>
        <taxon>Bacteroidota</taxon>
        <taxon>Sphingobacteriia</taxon>
        <taxon>Sphingobacteriales</taxon>
        <taxon>Sphingobacteriaceae</taxon>
        <taxon>Mucilaginibacter</taxon>
    </lineage>
</organism>
<dbReference type="GO" id="GO:0046872">
    <property type="term" value="F:metal ion binding"/>
    <property type="evidence" value="ECO:0007669"/>
    <property type="project" value="UniProtKB-KW"/>
</dbReference>
<feature type="binding site" evidence="7">
    <location>
        <position position="222"/>
    </location>
    <ligand>
        <name>Mg(2+)</name>
        <dbReference type="ChEBI" id="CHEBI:18420"/>
    </ligand>
</feature>
<dbReference type="GO" id="GO:0016780">
    <property type="term" value="F:phosphotransferase activity, for other substituted phosphate groups"/>
    <property type="evidence" value="ECO:0007669"/>
    <property type="project" value="InterPro"/>
</dbReference>
<dbReference type="PROSITE" id="PS01348">
    <property type="entry name" value="MRAY_2"/>
    <property type="match status" value="1"/>
</dbReference>
<keyword evidence="2" id="KW-1003">Cell membrane</keyword>
<dbReference type="GO" id="GO:0071555">
    <property type="term" value="P:cell wall organization"/>
    <property type="evidence" value="ECO:0007669"/>
    <property type="project" value="TreeGrafter"/>
</dbReference>
<dbReference type="Pfam" id="PF00953">
    <property type="entry name" value="Glycos_transf_4"/>
    <property type="match status" value="1"/>
</dbReference>
<feature type="transmembrane region" description="Helical" evidence="8">
    <location>
        <begin position="332"/>
        <end position="353"/>
    </location>
</feature>
<feature type="transmembrane region" description="Helical" evidence="8">
    <location>
        <begin position="55"/>
        <end position="77"/>
    </location>
</feature>
<evidence type="ECO:0000256" key="6">
    <source>
        <dbReference type="ARBA" id="ARBA00023136"/>
    </source>
</evidence>
<feature type="transmembrane region" description="Helical" evidence="8">
    <location>
        <begin position="298"/>
        <end position="326"/>
    </location>
</feature>
<dbReference type="Proteomes" id="UP000318010">
    <property type="component" value="Unassembled WGS sequence"/>
</dbReference>
<dbReference type="EMBL" id="VOEI01000001">
    <property type="protein sequence ID" value="TWR27939.1"/>
    <property type="molecule type" value="Genomic_DNA"/>
</dbReference>
<keyword evidence="10" id="KW-1185">Reference proteome</keyword>
<reference evidence="9 10" key="1">
    <citation type="submission" date="2019-07" db="EMBL/GenBank/DDBJ databases">
        <authorList>
            <person name="Kim J."/>
        </authorList>
    </citation>
    <scope>NUCLEOTIDE SEQUENCE [LARGE SCALE GENOMIC DNA]</scope>
    <source>
        <strain evidence="9 10">MJ1a</strain>
    </source>
</reference>
<feature type="transmembrane region" description="Helical" evidence="8">
    <location>
        <begin position="111"/>
        <end position="129"/>
    </location>
</feature>
<feature type="transmembrane region" description="Helical" evidence="8">
    <location>
        <begin position="83"/>
        <end position="99"/>
    </location>
</feature>
<dbReference type="CDD" id="cd06853">
    <property type="entry name" value="GT_WecA_like"/>
    <property type="match status" value="1"/>
</dbReference>
<protein>
    <submittedName>
        <fullName evidence="9">Undecaprenyl/decaprenyl-phosphate alpha-N-acetylglucosaminyl 1-phosphate transferase</fullName>
    </submittedName>
</protein>
<feature type="transmembrane region" description="Helical" evidence="8">
    <location>
        <begin position="12"/>
        <end position="34"/>
    </location>
</feature>
<dbReference type="PANTHER" id="PTHR22926">
    <property type="entry name" value="PHOSPHO-N-ACETYLMURAMOYL-PENTAPEPTIDE-TRANSFERASE"/>
    <property type="match status" value="1"/>
</dbReference>
<feature type="binding site" evidence="7">
    <location>
        <position position="162"/>
    </location>
    <ligand>
        <name>Mg(2+)</name>
        <dbReference type="ChEBI" id="CHEBI:18420"/>
    </ligand>
</feature>
<evidence type="ECO:0000256" key="4">
    <source>
        <dbReference type="ARBA" id="ARBA00022692"/>
    </source>
</evidence>
<keyword evidence="7" id="KW-0460">Magnesium</keyword>
<gene>
    <name evidence="9" type="ORF">FPZ42_01615</name>
</gene>
<dbReference type="AlphaFoldDB" id="A0A563U9J1"/>
<evidence type="ECO:0000256" key="3">
    <source>
        <dbReference type="ARBA" id="ARBA00022679"/>
    </source>
</evidence>
<dbReference type="RefSeq" id="WP_146268753.1">
    <property type="nucleotide sequence ID" value="NZ_VOEI01000001.1"/>
</dbReference>
<evidence type="ECO:0000313" key="9">
    <source>
        <dbReference type="EMBL" id="TWR27939.1"/>
    </source>
</evidence>
<feature type="transmembrane region" description="Helical" evidence="8">
    <location>
        <begin position="218"/>
        <end position="237"/>
    </location>
</feature>
<dbReference type="GO" id="GO:0005886">
    <property type="term" value="C:plasma membrane"/>
    <property type="evidence" value="ECO:0007669"/>
    <property type="project" value="UniProtKB-SubCell"/>
</dbReference>
<evidence type="ECO:0000256" key="1">
    <source>
        <dbReference type="ARBA" id="ARBA00004651"/>
    </source>
</evidence>
<evidence type="ECO:0000313" key="10">
    <source>
        <dbReference type="Proteomes" id="UP000318010"/>
    </source>
</evidence>
<feature type="transmembrane region" description="Helical" evidence="8">
    <location>
        <begin position="141"/>
        <end position="163"/>
    </location>
</feature>
<dbReference type="InterPro" id="IPR000715">
    <property type="entry name" value="Glycosyl_transferase_4"/>
</dbReference>
<keyword evidence="4 8" id="KW-0812">Transmembrane</keyword>
<evidence type="ECO:0000256" key="7">
    <source>
        <dbReference type="PIRSR" id="PIRSR600715-1"/>
    </source>
</evidence>
<evidence type="ECO:0000256" key="2">
    <source>
        <dbReference type="ARBA" id="ARBA00022475"/>
    </source>
</evidence>
<comment type="cofactor">
    <cofactor evidence="7">
        <name>Mg(2+)</name>
        <dbReference type="ChEBI" id="CHEBI:18420"/>
    </cofactor>
</comment>
<dbReference type="GO" id="GO:0009103">
    <property type="term" value="P:lipopolysaccharide biosynthetic process"/>
    <property type="evidence" value="ECO:0007669"/>
    <property type="project" value="TreeGrafter"/>
</dbReference>
<accession>A0A563U9J1</accession>
<feature type="transmembrane region" description="Helical" evidence="8">
    <location>
        <begin position="194"/>
        <end position="211"/>
    </location>
</feature>
<dbReference type="InterPro" id="IPR018480">
    <property type="entry name" value="PNAcMuramoyl-5peptid_Trfase_CS"/>
</dbReference>
<keyword evidence="3 9" id="KW-0808">Transferase</keyword>
<keyword evidence="7" id="KW-0479">Metal-binding</keyword>
<comment type="subcellular location">
    <subcellularLocation>
        <location evidence="1">Cell membrane</location>
        <topology evidence="1">Multi-pass membrane protein</topology>
    </subcellularLocation>
</comment>
<keyword evidence="5 8" id="KW-1133">Transmembrane helix</keyword>
<evidence type="ECO:0000256" key="8">
    <source>
        <dbReference type="SAM" id="Phobius"/>
    </source>
</evidence>
<sequence length="368" mass="40671">MQEYLGTYYFVYYLFIATFSVLITLLAIPSILHVARTRHLYDDVGHFRKQHDHGIPRLGGVAIFVSFTITLLLFSIVDKSIPVSYILAASIVLFIMGIKDDLSGVNPSTKFLIQLVVAILLVTVGKIRFTSMYGVFGYHEIPYLVSAVLSSLFIILIINAFNLIDGIDGLAGTTCIIVNGTFAALFIYMGHYELATVALAIVGAVLGFLRYNLTPAKIFMGDAGSLLIGLISAILAVKLVELNRFTATGAAPAIISAPALTFAILIGPIFDTLRVFVLRVFTGKSPFLADRNHIHHRILGLGFTHLQTVLLLAIVNIGLIFIAYFFSYLGNFTLMMIIVALSMFCNWMVTFALRNRQREKLSLRNLFI</sequence>
<name>A0A563U9J1_9SPHI</name>
<keyword evidence="6 8" id="KW-0472">Membrane</keyword>
<feature type="transmembrane region" description="Helical" evidence="8">
    <location>
        <begin position="249"/>
        <end position="277"/>
    </location>
</feature>